<protein>
    <submittedName>
        <fullName evidence="1">Uncharacterized small protein (DUF2292)</fullName>
    </submittedName>
</protein>
<accession>A0A0C7QRK1</accession>
<dbReference type="InterPro" id="IPR018743">
    <property type="entry name" value="DUF2292"/>
</dbReference>
<evidence type="ECO:0000313" key="1">
    <source>
        <dbReference type="EMBL" id="CEQ03272.1"/>
    </source>
</evidence>
<dbReference type="OrthoDB" id="1957646at2"/>
<dbReference type="RefSeq" id="WP_055333806.1">
    <property type="nucleotide sequence ID" value="NZ_CDNF01000003.1"/>
</dbReference>
<name>A0A0C7QRK1_PARSO</name>
<dbReference type="Pfam" id="PF10055">
    <property type="entry name" value="DUF2292"/>
    <property type="match status" value="1"/>
</dbReference>
<evidence type="ECO:0000313" key="2">
    <source>
        <dbReference type="Proteomes" id="UP000049127"/>
    </source>
</evidence>
<proteinExistence type="predicted"/>
<organism evidence="1 2">
    <name type="scientific">Paraclostridium sordellii</name>
    <name type="common">Clostridium sordellii</name>
    <dbReference type="NCBI Taxonomy" id="1505"/>
    <lineage>
        <taxon>Bacteria</taxon>
        <taxon>Bacillati</taxon>
        <taxon>Bacillota</taxon>
        <taxon>Clostridia</taxon>
        <taxon>Peptostreptococcales</taxon>
        <taxon>Peptostreptococcaceae</taxon>
        <taxon>Paraclostridium</taxon>
    </lineage>
</organism>
<gene>
    <name evidence="1" type="ORF">R28058_10051</name>
</gene>
<sequence length="48" mass="5576">MGDKINLISEKEKKLLEIIRDINFGEVKIIIQDGLPIRIEELKKSIKL</sequence>
<dbReference type="EMBL" id="CEKZ01000003">
    <property type="protein sequence ID" value="CEQ03272.1"/>
    <property type="molecule type" value="Genomic_DNA"/>
</dbReference>
<dbReference type="Proteomes" id="UP000049127">
    <property type="component" value="Unassembled WGS sequence"/>
</dbReference>
<dbReference type="AlphaFoldDB" id="A0A0C7QRK1"/>
<reference evidence="2" key="1">
    <citation type="submission" date="2015-01" db="EMBL/GenBank/DDBJ databases">
        <authorList>
            <person name="Aslett M.A."/>
            <person name="De Silva N."/>
        </authorList>
    </citation>
    <scope>NUCLEOTIDE SEQUENCE [LARGE SCALE GENOMIC DNA]</scope>
    <source>
        <strain evidence="2">R28058</strain>
    </source>
</reference>